<keyword evidence="2" id="KW-1185">Reference proteome</keyword>
<dbReference type="AlphaFoldDB" id="A0A9W6U1D2"/>
<evidence type="ECO:0000313" key="2">
    <source>
        <dbReference type="Proteomes" id="UP001165083"/>
    </source>
</evidence>
<dbReference type="EMBL" id="BSXW01000500">
    <property type="protein sequence ID" value="GMF24021.1"/>
    <property type="molecule type" value="Genomic_DNA"/>
</dbReference>
<protein>
    <submittedName>
        <fullName evidence="1">Unnamed protein product</fullName>
    </submittedName>
</protein>
<proteinExistence type="predicted"/>
<gene>
    <name evidence="1" type="ORF">Plil01_000979200</name>
</gene>
<sequence length="207" mass="23272">MYDALAHLLEAMCLLYKGIQPFCFKVLQLFDGSGFFQAATMQPVVFSLIEGIEKDRKGESTKSSGDTMPVDLENTTELARLLDTVEPGFGVEFFSSRNTKCSTYHILEAHWRGITVNVSTGVTTCEFCTNYMQSPLFHKVRGVPTEHNDALLRTHCAEVYQPLKRFMVQNLKHVRYVRPPRGWNRAPNPVSGAGGPHCRFYSCGCPL</sequence>
<reference evidence="1" key="1">
    <citation type="submission" date="2023-04" db="EMBL/GenBank/DDBJ databases">
        <title>Phytophthora lilii NBRC 32176.</title>
        <authorList>
            <person name="Ichikawa N."/>
            <person name="Sato H."/>
            <person name="Tonouchi N."/>
        </authorList>
    </citation>
    <scope>NUCLEOTIDE SEQUENCE</scope>
    <source>
        <strain evidence="1">NBRC 32176</strain>
    </source>
</reference>
<dbReference type="Proteomes" id="UP001165083">
    <property type="component" value="Unassembled WGS sequence"/>
</dbReference>
<organism evidence="1 2">
    <name type="scientific">Phytophthora lilii</name>
    <dbReference type="NCBI Taxonomy" id="2077276"/>
    <lineage>
        <taxon>Eukaryota</taxon>
        <taxon>Sar</taxon>
        <taxon>Stramenopiles</taxon>
        <taxon>Oomycota</taxon>
        <taxon>Peronosporomycetes</taxon>
        <taxon>Peronosporales</taxon>
        <taxon>Peronosporaceae</taxon>
        <taxon>Phytophthora</taxon>
    </lineage>
</organism>
<accession>A0A9W6U1D2</accession>
<evidence type="ECO:0000313" key="1">
    <source>
        <dbReference type="EMBL" id="GMF24021.1"/>
    </source>
</evidence>
<dbReference type="OrthoDB" id="88968at2759"/>
<comment type="caution">
    <text evidence="1">The sequence shown here is derived from an EMBL/GenBank/DDBJ whole genome shotgun (WGS) entry which is preliminary data.</text>
</comment>
<name>A0A9W6U1D2_9STRA</name>